<proteinExistence type="predicted"/>
<name>A0ABV4W7G4_9GAMM</name>
<sequence length="220" mass="24658">MLRNSRSILQQGELDGFCLLYAILNAFKAIYPGKFELDQQKKVWSSLIGVTPSLQNFASFGSTIADIPNNDTDVVVKALLKNQYSEILTNWLKDKRHNKTGYSSITIEPVTMDTGQWYQAMLKEPFPDDAAYILCFREAESMSKGVLKYGPTNEHWVAIVGATDEALALACSYTSHYLGSKYAESEVSVGTQSRAFNNQTVRKLTSSQLFTHSRYKISIV</sequence>
<accession>A0ABV4W7G4</accession>
<gene>
    <name evidence="1" type="ORF">ACE05E_11590</name>
</gene>
<dbReference type="EMBL" id="JBHFLD010000014">
    <property type="protein sequence ID" value="MFB2716125.1"/>
    <property type="molecule type" value="Genomic_DNA"/>
</dbReference>
<reference evidence="1 2" key="1">
    <citation type="submission" date="2024-09" db="EMBL/GenBank/DDBJ databases">
        <title>Draft genome sequences of 6 high pH adapted Marinobacter shengliensis sp. isolated from Mariana forearc serpentinite mud volcanoes.</title>
        <authorList>
            <person name="Elkassas S."/>
            <person name="Serres M."/>
            <person name="Michael N."/>
            <person name="Amina P."/>
            <person name="Teodora Z."/>
            <person name="Julie H."/>
        </authorList>
    </citation>
    <scope>NUCLEOTIDE SEQUENCE [LARGE SCALE GENOMIC DNA]</scope>
    <source>
        <strain evidence="1 2">EB4</strain>
    </source>
</reference>
<comment type="caution">
    <text evidence="1">The sequence shown here is derived from an EMBL/GenBank/DDBJ whole genome shotgun (WGS) entry which is preliminary data.</text>
</comment>
<evidence type="ECO:0000313" key="1">
    <source>
        <dbReference type="EMBL" id="MFB2716125.1"/>
    </source>
</evidence>
<evidence type="ECO:0008006" key="3">
    <source>
        <dbReference type="Google" id="ProtNLM"/>
    </source>
</evidence>
<evidence type="ECO:0000313" key="2">
    <source>
        <dbReference type="Proteomes" id="UP001576762"/>
    </source>
</evidence>
<organism evidence="1 2">
    <name type="scientific">Marinobacter shengliensis</name>
    <dbReference type="NCBI Taxonomy" id="1389223"/>
    <lineage>
        <taxon>Bacteria</taxon>
        <taxon>Pseudomonadati</taxon>
        <taxon>Pseudomonadota</taxon>
        <taxon>Gammaproteobacteria</taxon>
        <taxon>Pseudomonadales</taxon>
        <taxon>Marinobacteraceae</taxon>
        <taxon>Marinobacter</taxon>
    </lineage>
</organism>
<keyword evidence="2" id="KW-1185">Reference proteome</keyword>
<dbReference type="Proteomes" id="UP001576762">
    <property type="component" value="Unassembled WGS sequence"/>
</dbReference>
<dbReference type="RefSeq" id="WP_374814455.1">
    <property type="nucleotide sequence ID" value="NZ_JBHFLD010000014.1"/>
</dbReference>
<protein>
    <recommendedName>
        <fullName evidence="3">Calpain catalytic domain-containing protein</fullName>
    </recommendedName>
</protein>